<dbReference type="InterPro" id="IPR028939">
    <property type="entry name" value="P5C_Rdtase_cat_N"/>
</dbReference>
<dbReference type="Proteomes" id="UP000198287">
    <property type="component" value="Unassembled WGS sequence"/>
</dbReference>
<evidence type="ECO:0000259" key="13">
    <source>
        <dbReference type="Pfam" id="PF14748"/>
    </source>
</evidence>
<dbReference type="PROSITE" id="PS00521">
    <property type="entry name" value="P5CR"/>
    <property type="match status" value="1"/>
</dbReference>
<keyword evidence="5" id="KW-0677">Repeat</keyword>
<comment type="catalytic activity">
    <reaction evidence="10">
        <text>L-proline + NADP(+) = (S)-1-pyrroline-5-carboxylate + NADPH + 2 H(+)</text>
        <dbReference type="Rhea" id="RHEA:14109"/>
        <dbReference type="ChEBI" id="CHEBI:15378"/>
        <dbReference type="ChEBI" id="CHEBI:17388"/>
        <dbReference type="ChEBI" id="CHEBI:57783"/>
        <dbReference type="ChEBI" id="CHEBI:58349"/>
        <dbReference type="ChEBI" id="CHEBI:60039"/>
        <dbReference type="EC" id="1.5.1.2"/>
    </reaction>
</comment>
<evidence type="ECO:0000259" key="12">
    <source>
        <dbReference type="Pfam" id="PF03807"/>
    </source>
</evidence>
<dbReference type="SMART" id="SM00365">
    <property type="entry name" value="LRR_SD22"/>
    <property type="match status" value="3"/>
</dbReference>
<dbReference type="OrthoDB" id="37659at2759"/>
<dbReference type="GO" id="GO:0004735">
    <property type="term" value="F:pyrroline-5-carboxylate reductase activity"/>
    <property type="evidence" value="ECO:0007669"/>
    <property type="project" value="UniProtKB-EC"/>
</dbReference>
<keyword evidence="3" id="KW-0433">Leucine-rich repeat</keyword>
<dbReference type="Pfam" id="PF13855">
    <property type="entry name" value="LRR_8"/>
    <property type="match status" value="1"/>
</dbReference>
<dbReference type="InterPro" id="IPR003591">
    <property type="entry name" value="Leu-rich_rpt_typical-subtyp"/>
</dbReference>
<keyword evidence="10" id="KW-0028">Amino-acid biosynthesis</keyword>
<keyword evidence="4 10" id="KW-0641">Proline biosynthesis</keyword>
<dbReference type="InterPro" id="IPR036291">
    <property type="entry name" value="NAD(P)-bd_dom_sf"/>
</dbReference>
<dbReference type="InterPro" id="IPR032675">
    <property type="entry name" value="LRR_dom_sf"/>
</dbReference>
<dbReference type="InterPro" id="IPR008927">
    <property type="entry name" value="6-PGluconate_DH-like_C_sf"/>
</dbReference>
<dbReference type="NCBIfam" id="TIGR00112">
    <property type="entry name" value="proC"/>
    <property type="match status" value="1"/>
</dbReference>
<evidence type="ECO:0000256" key="1">
    <source>
        <dbReference type="ARBA" id="ARBA00005205"/>
    </source>
</evidence>
<dbReference type="Pfam" id="PF03807">
    <property type="entry name" value="F420_oxidored"/>
    <property type="match status" value="1"/>
</dbReference>
<dbReference type="PANTHER" id="PTHR11645:SF0">
    <property type="entry name" value="PYRROLINE-5-CARBOXYLATE REDUCTASE 3"/>
    <property type="match status" value="1"/>
</dbReference>
<keyword evidence="6 10" id="KW-0521">NADP</keyword>
<dbReference type="InterPro" id="IPR053790">
    <property type="entry name" value="P5CR-like_CS"/>
</dbReference>
<accession>A0A226F335</accession>
<dbReference type="FunFam" id="1.10.3730.10:FF:000001">
    <property type="entry name" value="Pyrroline-5-carboxylate reductase"/>
    <property type="match status" value="1"/>
</dbReference>
<dbReference type="PANTHER" id="PTHR11645">
    <property type="entry name" value="PYRROLINE-5-CARBOXYLATE REDUCTASE"/>
    <property type="match status" value="1"/>
</dbReference>
<evidence type="ECO:0000256" key="7">
    <source>
        <dbReference type="ARBA" id="ARBA00023002"/>
    </source>
</evidence>
<comment type="pathway">
    <text evidence="1 10">Amino-acid biosynthesis; L-proline biosynthesis; L-proline from L-glutamate 5-semialdehyde: step 1/1.</text>
</comment>
<evidence type="ECO:0000256" key="2">
    <source>
        <dbReference type="ARBA" id="ARBA00005525"/>
    </source>
</evidence>
<evidence type="ECO:0000256" key="5">
    <source>
        <dbReference type="ARBA" id="ARBA00022737"/>
    </source>
</evidence>
<dbReference type="InterPro" id="IPR001611">
    <property type="entry name" value="Leu-rich_rpt"/>
</dbReference>
<reference evidence="14 15" key="1">
    <citation type="submission" date="2015-12" db="EMBL/GenBank/DDBJ databases">
        <title>The genome of Folsomia candida.</title>
        <authorList>
            <person name="Faddeeva A."/>
            <person name="Derks M.F."/>
            <person name="Anvar Y."/>
            <person name="Smit S."/>
            <person name="Van Straalen N."/>
            <person name="Roelofs D."/>
        </authorList>
    </citation>
    <scope>NUCLEOTIDE SEQUENCE [LARGE SCALE GENOMIC DNA]</scope>
    <source>
        <strain evidence="14 15">VU population</strain>
        <tissue evidence="14">Whole body</tissue>
    </source>
</reference>
<evidence type="ECO:0000256" key="11">
    <source>
        <dbReference type="SAM" id="MobiDB-lite"/>
    </source>
</evidence>
<proteinExistence type="inferred from homology"/>
<name>A0A226F335_FOLCA</name>
<protein>
    <recommendedName>
        <fullName evidence="10">Pyrroline-5-carboxylate reductase</fullName>
        <ecNumber evidence="10">1.5.1.2</ecNumber>
    </recommendedName>
</protein>
<dbReference type="EC" id="1.5.1.2" evidence="10"/>
<dbReference type="GO" id="GO:0055129">
    <property type="term" value="P:L-proline biosynthetic process"/>
    <property type="evidence" value="ECO:0007669"/>
    <property type="project" value="UniProtKB-UniPathway"/>
</dbReference>
<feature type="region of interest" description="Disordered" evidence="11">
    <location>
        <begin position="366"/>
        <end position="386"/>
    </location>
</feature>
<dbReference type="Gene3D" id="3.40.50.720">
    <property type="entry name" value="NAD(P)-binding Rossmann-like Domain"/>
    <property type="match status" value="1"/>
</dbReference>
<dbReference type="SUPFAM" id="SSF52058">
    <property type="entry name" value="L domain-like"/>
    <property type="match status" value="1"/>
</dbReference>
<evidence type="ECO:0000256" key="9">
    <source>
        <dbReference type="ARBA" id="ARBA00049975"/>
    </source>
</evidence>
<dbReference type="Gene3D" id="3.80.10.10">
    <property type="entry name" value="Ribonuclease Inhibitor"/>
    <property type="match status" value="1"/>
</dbReference>
<dbReference type="Pfam" id="PF14748">
    <property type="entry name" value="P5CR_dimer"/>
    <property type="match status" value="1"/>
</dbReference>
<dbReference type="UniPathway" id="UPA00098">
    <property type="reaction ID" value="UER00361"/>
</dbReference>
<evidence type="ECO:0000256" key="3">
    <source>
        <dbReference type="ARBA" id="ARBA00022614"/>
    </source>
</evidence>
<dbReference type="Gene3D" id="1.10.3730.10">
    <property type="entry name" value="ProC C-terminal domain-like"/>
    <property type="match status" value="1"/>
</dbReference>
<comment type="function">
    <text evidence="9">Oxidoreductase that catalyzes the last step in proline biosynthesis, which corresponds to the reduction of pyrroline-5-carboxylate (P5C) to L-proline using NAD(P)H. Proline is synthesized from either glutamate or ornithine; both are converted to P5C, and then to proline via pyrroline-5-carboxylate reductases (PYCRs). PYCR3 is exclusively linked to the biosynthesis of proline from ornithine.</text>
</comment>
<organism evidence="14 15">
    <name type="scientific">Folsomia candida</name>
    <name type="common">Springtail</name>
    <dbReference type="NCBI Taxonomy" id="158441"/>
    <lineage>
        <taxon>Eukaryota</taxon>
        <taxon>Metazoa</taxon>
        <taxon>Ecdysozoa</taxon>
        <taxon>Arthropoda</taxon>
        <taxon>Hexapoda</taxon>
        <taxon>Collembola</taxon>
        <taxon>Entomobryomorpha</taxon>
        <taxon>Isotomoidea</taxon>
        <taxon>Isotomidae</taxon>
        <taxon>Proisotominae</taxon>
        <taxon>Folsomia</taxon>
    </lineage>
</organism>
<dbReference type="InterPro" id="IPR000304">
    <property type="entry name" value="Pyrroline-COOH_reductase"/>
</dbReference>
<evidence type="ECO:0000313" key="15">
    <source>
        <dbReference type="Proteomes" id="UP000198287"/>
    </source>
</evidence>
<evidence type="ECO:0000256" key="10">
    <source>
        <dbReference type="RuleBase" id="RU003903"/>
    </source>
</evidence>
<comment type="similarity">
    <text evidence="2 10">Belongs to the pyrroline-5-carboxylate reductase family.</text>
</comment>
<sequence length="742" mass="82559">MILHWNYRNLKDIPNSLLEHGTHIKEIYLKRNSLTSLPTDIGKLVNLTNLYLIGNQITEISEIGKLCNSLKVVDLSQNLLQFIPSSVASLSKLEQLVLTQNRLTCLPNELGRLKSLKFLELSGNMISHLPSQMFQGLEALEEFGIDGNPILHLPRCITTLHNLRYVSACKCNLLYLPTKPFYYLLHGKQTDGNVIPRNEALHGSREQQRSPFSSDFRFLFDSNPNLNYIPYWMIQLLGSDLDSHWCGFLVKNNLPADPILQQEEDRLGTNNNTLSLNPKFNITSHHGIKLVLRHWKELTLCFDEDVLQIHTATADQPPTMLEQCLRVVHTENLQTRTMSSHQFSRRQTQIVQPRLKYSSCVKDMSSSSSASQSLYDPSSSPHSSAIEIDGSISNLDQNISSSHPPPILPLNLKSILEQSAVAHCFSCMKPIFTETCPPVSNSLLKPNLKPQGVYQLKDEPEQTIFPNSEYDLKFPSTQAGLVNPNRVIVSANTTTNLDIWKKRGCRVTQKNEEVVENSTIIIWAVKPQVFPVAVDGIIKHVNREALKRDTLHISIMAGINLDHFSSVVKSVMGVEAPVRTLRIMPNIGLQVSCGVAVFACSAEVKEGDEQFINNMFTPIGLVYKVEEHQINAYCGFFGSGIGFMFPIMEALSDGAVKMGIPRSISLEIAGQVMKGAGELYLKKKMHPGLLKDMVCSPGGTTIAGISELERGGIRSTVINAIEAATVRGQELGKVKTTTSPLK</sequence>
<dbReference type="SUPFAM" id="SSF51735">
    <property type="entry name" value="NAD(P)-binding Rossmann-fold domains"/>
    <property type="match status" value="1"/>
</dbReference>
<evidence type="ECO:0000256" key="8">
    <source>
        <dbReference type="ARBA" id="ARBA00038523"/>
    </source>
</evidence>
<feature type="domain" description="Pyrroline-5-carboxylate reductase catalytic N-terminal" evidence="12">
    <location>
        <begin position="478"/>
        <end position="558"/>
    </location>
</feature>
<dbReference type="HAMAP" id="MF_01925">
    <property type="entry name" value="P5C_reductase"/>
    <property type="match status" value="1"/>
</dbReference>
<comment type="caution">
    <text evidence="14">The sequence shown here is derived from an EMBL/GenBank/DDBJ whole genome shotgun (WGS) entry which is preliminary data.</text>
</comment>
<dbReference type="EMBL" id="LNIX01000001">
    <property type="protein sequence ID" value="OXA63760.1"/>
    <property type="molecule type" value="Genomic_DNA"/>
</dbReference>
<dbReference type="STRING" id="158441.A0A226F335"/>
<dbReference type="SMART" id="SM00369">
    <property type="entry name" value="LRR_TYP"/>
    <property type="match status" value="5"/>
</dbReference>
<feature type="domain" description="Pyrroline-5-carboxylate reductase dimerisation" evidence="13">
    <location>
        <begin position="627"/>
        <end position="731"/>
    </location>
</feature>
<keyword evidence="7 10" id="KW-0560">Oxidoreductase</keyword>
<dbReference type="PROSITE" id="PS51450">
    <property type="entry name" value="LRR"/>
    <property type="match status" value="2"/>
</dbReference>
<feature type="compositionally biased region" description="Low complexity" evidence="11">
    <location>
        <begin position="366"/>
        <end position="384"/>
    </location>
</feature>
<evidence type="ECO:0000256" key="4">
    <source>
        <dbReference type="ARBA" id="ARBA00022650"/>
    </source>
</evidence>
<dbReference type="InterPro" id="IPR029036">
    <property type="entry name" value="P5CR_dimer"/>
</dbReference>
<evidence type="ECO:0000313" key="14">
    <source>
        <dbReference type="EMBL" id="OXA63760.1"/>
    </source>
</evidence>
<keyword evidence="15" id="KW-1185">Reference proteome</keyword>
<evidence type="ECO:0000256" key="6">
    <source>
        <dbReference type="ARBA" id="ARBA00022857"/>
    </source>
</evidence>
<dbReference type="AlphaFoldDB" id="A0A226F335"/>
<dbReference type="SUPFAM" id="SSF48179">
    <property type="entry name" value="6-phosphogluconate dehydrogenase C-terminal domain-like"/>
    <property type="match status" value="1"/>
</dbReference>
<comment type="subunit">
    <text evidence="8">Homodecamer; composed of 5 homodimers.</text>
</comment>
<gene>
    <name evidence="14" type="ORF">Fcan01_02696</name>
</gene>